<sequence length="425" mass="46777">MSNTNKESDVLVVGAGVIGLSGALALLLQGRSVRILEARTVGAGASHGNCGTITPSHAPPLAAPGIIARALGWSLQPNAPLYIPPRFDPALWRWLLAFARRCNTRDWHATALAKSALLNASRPALAEWVQRLDLQCEFRETGEDYVFRDTHAFVQGQEELDLLAECGVEVELIDGADYERQEPAMRRGVAGALRFRGDASLRPDEYVAELSRVLRERGADLIEGTPVAHVERTGDRWRVRTADGAEYFARDVVLSTGAWSAQLEQIADSSVRPLARALQPGKGYSITYSRPAVVPSRPLVLRERFVCVSMWDGMLRIGSTMEFSGFDATLNERRFRALEQAADDYLLYPSGPQTLERWTGWRPMVSDDIPLIGAVPGQKGLWLHTGHGMMGMSMSTASSLLLSQLIVGESDLLIDPTPYRPERFI</sequence>
<gene>
    <name evidence="3" type="ORF">V3390_05835</name>
</gene>
<proteinExistence type="predicted"/>
<keyword evidence="4" id="KW-1185">Reference proteome</keyword>
<organism evidence="3 4">
    <name type="scientific">Aquilutibacter rugosus</name>
    <dbReference type="NCBI Taxonomy" id="3115820"/>
    <lineage>
        <taxon>Bacteria</taxon>
        <taxon>Pseudomonadati</taxon>
        <taxon>Pseudomonadota</taxon>
        <taxon>Gammaproteobacteria</taxon>
        <taxon>Lysobacterales</taxon>
        <taxon>Lysobacteraceae</taxon>
        <taxon>Aquilutibacter</taxon>
    </lineage>
</organism>
<evidence type="ECO:0000313" key="3">
    <source>
        <dbReference type="EMBL" id="MEF2155755.1"/>
    </source>
</evidence>
<comment type="caution">
    <text evidence="3">The sequence shown here is derived from an EMBL/GenBank/DDBJ whole genome shotgun (WGS) entry which is preliminary data.</text>
</comment>
<dbReference type="PANTHER" id="PTHR13847">
    <property type="entry name" value="SARCOSINE DEHYDROGENASE-RELATED"/>
    <property type="match status" value="1"/>
</dbReference>
<reference evidence="3 4" key="1">
    <citation type="submission" date="2024-01" db="EMBL/GenBank/DDBJ databases">
        <title>Novel species of the genus Luteimonas isolated from rivers.</title>
        <authorList>
            <person name="Lu H."/>
        </authorList>
    </citation>
    <scope>NUCLEOTIDE SEQUENCE [LARGE SCALE GENOMIC DNA]</scope>
    <source>
        <strain evidence="3 4">FXH3W</strain>
    </source>
</reference>
<protein>
    <submittedName>
        <fullName evidence="3">FAD-dependent oxidoreductase</fullName>
    </submittedName>
</protein>
<dbReference type="RefSeq" id="WP_331703747.1">
    <property type="nucleotide sequence ID" value="NZ_JAZHBO010000002.1"/>
</dbReference>
<dbReference type="PANTHER" id="PTHR13847:SF289">
    <property type="entry name" value="GLYCINE OXIDASE"/>
    <property type="match status" value="1"/>
</dbReference>
<dbReference type="EMBL" id="JAZHBO010000002">
    <property type="protein sequence ID" value="MEF2155755.1"/>
    <property type="molecule type" value="Genomic_DNA"/>
</dbReference>
<dbReference type="SUPFAM" id="SSF51905">
    <property type="entry name" value="FAD/NAD(P)-binding domain"/>
    <property type="match status" value="1"/>
</dbReference>
<dbReference type="SUPFAM" id="SSF54373">
    <property type="entry name" value="FAD-linked reductases, C-terminal domain"/>
    <property type="match status" value="1"/>
</dbReference>
<dbReference type="Gene3D" id="3.30.9.10">
    <property type="entry name" value="D-Amino Acid Oxidase, subunit A, domain 2"/>
    <property type="match status" value="1"/>
</dbReference>
<evidence type="ECO:0000313" key="4">
    <source>
        <dbReference type="Proteomes" id="UP001356170"/>
    </source>
</evidence>
<dbReference type="Pfam" id="PF01266">
    <property type="entry name" value="DAO"/>
    <property type="match status" value="1"/>
</dbReference>
<evidence type="ECO:0000259" key="2">
    <source>
        <dbReference type="Pfam" id="PF01266"/>
    </source>
</evidence>
<name>A0ABU7UYZ1_9GAMM</name>
<dbReference type="InterPro" id="IPR036188">
    <property type="entry name" value="FAD/NAD-bd_sf"/>
</dbReference>
<dbReference type="InterPro" id="IPR006076">
    <property type="entry name" value="FAD-dep_OxRdtase"/>
</dbReference>
<keyword evidence="1" id="KW-0560">Oxidoreductase</keyword>
<evidence type="ECO:0000256" key="1">
    <source>
        <dbReference type="ARBA" id="ARBA00023002"/>
    </source>
</evidence>
<dbReference type="Proteomes" id="UP001356170">
    <property type="component" value="Unassembled WGS sequence"/>
</dbReference>
<dbReference type="Gene3D" id="3.50.50.60">
    <property type="entry name" value="FAD/NAD(P)-binding domain"/>
    <property type="match status" value="2"/>
</dbReference>
<feature type="domain" description="FAD dependent oxidoreductase" evidence="2">
    <location>
        <begin position="9"/>
        <end position="405"/>
    </location>
</feature>
<accession>A0ABU7UYZ1</accession>